<name>A0ABT9VNG8_9BACI</name>
<gene>
    <name evidence="2" type="ORF">J2S06_001454</name>
</gene>
<evidence type="ECO:0000313" key="2">
    <source>
        <dbReference type="EMBL" id="MDQ0162377.1"/>
    </source>
</evidence>
<comment type="caution">
    <text evidence="2">The sequence shown here is derived from an EMBL/GenBank/DDBJ whole genome shotgun (WGS) entry which is preliminary data.</text>
</comment>
<accession>A0ABT9VNG8</accession>
<dbReference type="PANTHER" id="PTHR37808:SF1">
    <property type="entry name" value="SPORE GERMINATION PROTEIN-LIKE PROTEIN YDZR"/>
    <property type="match status" value="1"/>
</dbReference>
<protein>
    <submittedName>
        <fullName evidence="2">Spore germination protein PF</fullName>
    </submittedName>
</protein>
<keyword evidence="3" id="KW-1185">Reference proteome</keyword>
<dbReference type="InterPro" id="IPR019618">
    <property type="entry name" value="Spore_germination_GerPA"/>
</dbReference>
<organism evidence="2 3">
    <name type="scientific">Aeribacillus alveayuensis</name>
    <dbReference type="NCBI Taxonomy" id="279215"/>
    <lineage>
        <taxon>Bacteria</taxon>
        <taxon>Bacillati</taxon>
        <taxon>Bacillota</taxon>
        <taxon>Bacilli</taxon>
        <taxon>Bacillales</taxon>
        <taxon>Bacillaceae</taxon>
        <taxon>Aeribacillus</taxon>
    </lineage>
</organism>
<evidence type="ECO:0000313" key="3">
    <source>
        <dbReference type="Proteomes" id="UP001225646"/>
    </source>
</evidence>
<dbReference type="RefSeq" id="WP_044896185.1">
    <property type="nucleotide sequence ID" value="NZ_JAUSTR010000004.1"/>
</dbReference>
<dbReference type="EMBL" id="JAUSTR010000004">
    <property type="protein sequence ID" value="MDQ0162377.1"/>
    <property type="molecule type" value="Genomic_DNA"/>
</dbReference>
<comment type="similarity">
    <text evidence="1">Belongs to the GerPA/GerPF family.</text>
</comment>
<dbReference type="Proteomes" id="UP001225646">
    <property type="component" value="Unassembled WGS sequence"/>
</dbReference>
<dbReference type="Pfam" id="PF10676">
    <property type="entry name" value="gerPA"/>
    <property type="match status" value="1"/>
</dbReference>
<proteinExistence type="inferred from homology"/>
<evidence type="ECO:0000256" key="1">
    <source>
        <dbReference type="ARBA" id="ARBA00008103"/>
    </source>
</evidence>
<sequence length="72" mass="7404">MPVIVGPAKINAVSDGIINFGDSFYLSPLSENKAISGSGDGNVGDFLNINNGISIVKGIDPDLLDQNQTANA</sequence>
<reference evidence="2 3" key="1">
    <citation type="submission" date="2023-07" db="EMBL/GenBank/DDBJ databases">
        <title>Genomic Encyclopedia of Type Strains, Phase IV (KMG-IV): sequencing the most valuable type-strain genomes for metagenomic binning, comparative biology and taxonomic classification.</title>
        <authorList>
            <person name="Goeker M."/>
        </authorList>
    </citation>
    <scope>NUCLEOTIDE SEQUENCE [LARGE SCALE GENOMIC DNA]</scope>
    <source>
        <strain evidence="2 3">DSM 19092</strain>
    </source>
</reference>
<dbReference type="PANTHER" id="PTHR37808">
    <property type="entry name" value="SPORE GERMINATION PROTEIN-LIKE PROTEIN YDZR-RELATED"/>
    <property type="match status" value="1"/>
</dbReference>